<sequence>MKRSGSSDTSPTTARKLHKPSDSWDAVLDILPTHLPGTSSSSPVVTPGISVKENNNTGESNGTKTTQETMAITKQQPVPIAGTNIVLSTEDDIAKWIEERKKNYPTSKRMQEKKLEKERTSKVKPPPKAKGISLVPNTNNKAAMTKKNVQINNKPQKPMTMAMEGRIKEVLPGITAFVPNKLTHRHHYNTAMEKSRFQIRLHSQQRREVHEQLLEFIQDLCDSGVIEHTEL</sequence>
<feature type="region of interest" description="Disordered" evidence="1">
    <location>
        <begin position="1"/>
        <end position="69"/>
    </location>
</feature>
<feature type="compositionally biased region" description="Polar residues" evidence="1">
    <location>
        <begin position="1"/>
        <end position="13"/>
    </location>
</feature>
<reference evidence="3 4" key="1">
    <citation type="journal article" date="2023" name="Elife">
        <title>Identification of key yeast species and microbe-microbe interactions impacting larval growth of Drosophila in the wild.</title>
        <authorList>
            <person name="Mure A."/>
            <person name="Sugiura Y."/>
            <person name="Maeda R."/>
            <person name="Honda K."/>
            <person name="Sakurai N."/>
            <person name="Takahashi Y."/>
            <person name="Watada M."/>
            <person name="Katoh T."/>
            <person name="Gotoh A."/>
            <person name="Gotoh Y."/>
            <person name="Taniguchi I."/>
            <person name="Nakamura K."/>
            <person name="Hayashi T."/>
            <person name="Katayama T."/>
            <person name="Uemura T."/>
            <person name="Hattori Y."/>
        </authorList>
    </citation>
    <scope>NUCLEOTIDE SEQUENCE [LARGE SCALE GENOMIC DNA]</scope>
    <source>
        <strain evidence="3 4">SC-9</strain>
    </source>
</reference>
<organism evidence="3 4">
    <name type="scientific">Saccharomycopsis crataegensis</name>
    <dbReference type="NCBI Taxonomy" id="43959"/>
    <lineage>
        <taxon>Eukaryota</taxon>
        <taxon>Fungi</taxon>
        <taxon>Dikarya</taxon>
        <taxon>Ascomycota</taxon>
        <taxon>Saccharomycotina</taxon>
        <taxon>Saccharomycetes</taxon>
        <taxon>Saccharomycopsidaceae</taxon>
        <taxon>Saccharomycopsis</taxon>
    </lineage>
</organism>
<dbReference type="RefSeq" id="XP_064852828.1">
    <property type="nucleotide sequence ID" value="XM_064996756.1"/>
</dbReference>
<dbReference type="GeneID" id="90073807"/>
<feature type="region of interest" description="Disordered" evidence="1">
    <location>
        <begin position="104"/>
        <end position="135"/>
    </location>
</feature>
<feature type="compositionally biased region" description="Basic and acidic residues" evidence="1">
    <location>
        <begin position="109"/>
        <end position="121"/>
    </location>
</feature>
<evidence type="ECO:0000313" key="4">
    <source>
        <dbReference type="Proteomes" id="UP001360560"/>
    </source>
</evidence>
<dbReference type="Proteomes" id="UP001360560">
    <property type="component" value="Unassembled WGS sequence"/>
</dbReference>
<comment type="caution">
    <text evidence="3">The sequence shown here is derived from an EMBL/GenBank/DDBJ whole genome shotgun (WGS) entry which is preliminary data.</text>
</comment>
<feature type="domain" description="FMR1-interacting protein 1 conserved" evidence="2">
    <location>
        <begin position="74"/>
        <end position="123"/>
    </location>
</feature>
<dbReference type="AlphaFoldDB" id="A0AAV5QM20"/>
<keyword evidence="4" id="KW-1185">Reference proteome</keyword>
<dbReference type="InterPro" id="IPR019496">
    <property type="entry name" value="NUFIP1_cons_dom"/>
</dbReference>
<gene>
    <name evidence="3" type="ORF">DASC09_031570</name>
</gene>
<evidence type="ECO:0000313" key="3">
    <source>
        <dbReference type="EMBL" id="GMM35832.1"/>
    </source>
</evidence>
<dbReference type="EMBL" id="BTFZ01000011">
    <property type="protein sequence ID" value="GMM35832.1"/>
    <property type="molecule type" value="Genomic_DNA"/>
</dbReference>
<feature type="compositionally biased region" description="Polar residues" evidence="1">
    <location>
        <begin position="52"/>
        <end position="69"/>
    </location>
</feature>
<name>A0AAV5QM20_9ASCO</name>
<evidence type="ECO:0000259" key="2">
    <source>
        <dbReference type="Pfam" id="PF10453"/>
    </source>
</evidence>
<proteinExistence type="predicted"/>
<protein>
    <recommendedName>
        <fullName evidence="2">FMR1-interacting protein 1 conserved domain-containing protein</fullName>
    </recommendedName>
</protein>
<evidence type="ECO:0000256" key="1">
    <source>
        <dbReference type="SAM" id="MobiDB-lite"/>
    </source>
</evidence>
<accession>A0AAV5QM20</accession>
<dbReference type="Pfam" id="PF10453">
    <property type="entry name" value="NUFIP1"/>
    <property type="match status" value="1"/>
</dbReference>
<feature type="compositionally biased region" description="Low complexity" evidence="1">
    <location>
        <begin position="36"/>
        <end position="51"/>
    </location>
</feature>